<reference evidence="2" key="1">
    <citation type="submission" date="2021-06" db="EMBL/GenBank/DDBJ databases">
        <title>Parelaphostrongylus tenuis whole genome reference sequence.</title>
        <authorList>
            <person name="Garwood T.J."/>
            <person name="Larsen P.A."/>
            <person name="Fountain-Jones N.M."/>
            <person name="Garbe J.R."/>
            <person name="Macchietto M.G."/>
            <person name="Kania S.A."/>
            <person name="Gerhold R.W."/>
            <person name="Richards J.E."/>
            <person name="Wolf T.M."/>
        </authorList>
    </citation>
    <scope>NUCLEOTIDE SEQUENCE</scope>
    <source>
        <strain evidence="2">MNPRO001-30</strain>
        <tissue evidence="2">Meninges</tissue>
    </source>
</reference>
<dbReference type="EMBL" id="JAHQIW010003547">
    <property type="protein sequence ID" value="KAJ1359109.1"/>
    <property type="molecule type" value="Genomic_DNA"/>
</dbReference>
<feature type="region of interest" description="Disordered" evidence="1">
    <location>
        <begin position="1"/>
        <end position="56"/>
    </location>
</feature>
<organism evidence="2 3">
    <name type="scientific">Parelaphostrongylus tenuis</name>
    <name type="common">Meningeal worm</name>
    <dbReference type="NCBI Taxonomy" id="148309"/>
    <lineage>
        <taxon>Eukaryota</taxon>
        <taxon>Metazoa</taxon>
        <taxon>Ecdysozoa</taxon>
        <taxon>Nematoda</taxon>
        <taxon>Chromadorea</taxon>
        <taxon>Rhabditida</taxon>
        <taxon>Rhabditina</taxon>
        <taxon>Rhabditomorpha</taxon>
        <taxon>Strongyloidea</taxon>
        <taxon>Metastrongylidae</taxon>
        <taxon>Parelaphostrongylus</taxon>
    </lineage>
</organism>
<keyword evidence="3" id="KW-1185">Reference proteome</keyword>
<protein>
    <submittedName>
        <fullName evidence="2">Uncharacterized protein</fullName>
    </submittedName>
</protein>
<name>A0AAD5QRQ4_PARTN</name>
<evidence type="ECO:0000313" key="3">
    <source>
        <dbReference type="Proteomes" id="UP001196413"/>
    </source>
</evidence>
<comment type="caution">
    <text evidence="2">The sequence shown here is derived from an EMBL/GenBank/DDBJ whole genome shotgun (WGS) entry which is preliminary data.</text>
</comment>
<dbReference type="Proteomes" id="UP001196413">
    <property type="component" value="Unassembled WGS sequence"/>
</dbReference>
<evidence type="ECO:0000313" key="2">
    <source>
        <dbReference type="EMBL" id="KAJ1359109.1"/>
    </source>
</evidence>
<accession>A0AAD5QRQ4</accession>
<proteinExistence type="predicted"/>
<evidence type="ECO:0000256" key="1">
    <source>
        <dbReference type="SAM" id="MobiDB-lite"/>
    </source>
</evidence>
<dbReference type="AlphaFoldDB" id="A0AAD5QRQ4"/>
<feature type="compositionally biased region" description="Basic and acidic residues" evidence="1">
    <location>
        <begin position="24"/>
        <end position="44"/>
    </location>
</feature>
<sequence length="56" mass="6323">MNSSNPDGSPFERSPPYMHPGRSRNMENGKKRDQIEGGQHEPIKKPSIRQAPCPHL</sequence>
<gene>
    <name evidence="2" type="ORF">KIN20_017753</name>
</gene>